<accession>A0A6P1QTQ7</accession>
<dbReference type="RefSeq" id="WP_160223696.1">
    <property type="nucleotide sequence ID" value="NZ_CP029149.1"/>
</dbReference>
<protein>
    <submittedName>
        <fullName evidence="1">4'-phosphopantetheinyl transferase superfamily protein</fullName>
    </submittedName>
</protein>
<keyword evidence="1" id="KW-0808">Transferase</keyword>
<dbReference type="Pfam" id="PF01648">
    <property type="entry name" value="ACPS"/>
    <property type="match status" value="1"/>
</dbReference>
<evidence type="ECO:0000313" key="1">
    <source>
        <dbReference type="EMBL" id="QHN64577.1"/>
    </source>
</evidence>
<dbReference type="KEGG" id="bcad:DBX24_01055"/>
<name>A0A6P1QTQ7_9FLAO</name>
<organism evidence="1 2">
    <name type="scientific">Bergeyella cardium</name>
    <dbReference type="NCBI Taxonomy" id="1585976"/>
    <lineage>
        <taxon>Bacteria</taxon>
        <taxon>Pseudomonadati</taxon>
        <taxon>Bacteroidota</taxon>
        <taxon>Flavobacteriia</taxon>
        <taxon>Flavobacteriales</taxon>
        <taxon>Weeksellaceae</taxon>
        <taxon>Bergeyella</taxon>
    </lineage>
</organism>
<dbReference type="InterPro" id="IPR037143">
    <property type="entry name" value="4-PPantetheinyl_Trfase_dom_sf"/>
</dbReference>
<dbReference type="OrthoDB" id="1190494at2"/>
<dbReference type="InterPro" id="IPR008278">
    <property type="entry name" value="4-PPantetheinyl_Trfase_dom"/>
</dbReference>
<keyword evidence="2" id="KW-1185">Reference proteome</keyword>
<dbReference type="GO" id="GO:0000287">
    <property type="term" value="F:magnesium ion binding"/>
    <property type="evidence" value="ECO:0007669"/>
    <property type="project" value="InterPro"/>
</dbReference>
<dbReference type="Proteomes" id="UP000464318">
    <property type="component" value="Chromosome"/>
</dbReference>
<reference evidence="1 2" key="1">
    <citation type="submission" date="2018-04" db="EMBL/GenBank/DDBJ databases">
        <title>Characteristic and Complete Genome Sequencing of A Novel Member of Infective Endocarditis Causative Bacteria: Bergeyella cardium QL-PH.</title>
        <authorList>
            <person name="Pan H."/>
            <person name="Sun E."/>
            <person name="Zhang Y."/>
        </authorList>
    </citation>
    <scope>NUCLEOTIDE SEQUENCE [LARGE SCALE GENOMIC DNA]</scope>
    <source>
        <strain evidence="1 2">HPQL</strain>
    </source>
</reference>
<dbReference type="Gene3D" id="3.90.470.20">
    <property type="entry name" value="4'-phosphopantetheinyl transferase domain"/>
    <property type="match status" value="1"/>
</dbReference>
<gene>
    <name evidence="1" type="ORF">DBX24_01055</name>
</gene>
<dbReference type="AlphaFoldDB" id="A0A6P1QTQ7"/>
<dbReference type="GO" id="GO:0008897">
    <property type="term" value="F:holo-[acyl-carrier-protein] synthase activity"/>
    <property type="evidence" value="ECO:0007669"/>
    <property type="project" value="InterPro"/>
</dbReference>
<evidence type="ECO:0000313" key="2">
    <source>
        <dbReference type="Proteomes" id="UP000464318"/>
    </source>
</evidence>
<dbReference type="SUPFAM" id="SSF56214">
    <property type="entry name" value="4'-phosphopantetheinyl transferase"/>
    <property type="match status" value="2"/>
</dbReference>
<dbReference type="EMBL" id="CP029149">
    <property type="protein sequence ID" value="QHN64577.1"/>
    <property type="molecule type" value="Genomic_DNA"/>
</dbReference>
<proteinExistence type="predicted"/>
<sequence>MPFFRDFSDADAQLLVWRCSEGEAFPAQELLSPEDEAKIKGYPQRKVQEVLMIRQLLRQSLPGHRILYREGAPYLQPKSYEISISHSYPYAVLGYSQRKIGVDVERLNPKLLRLKDKFLNPNEKAFVPRGNELEYLAAVWSVKESLYKMHHTKHWSLKKHYEVFPFSEADLGAVRCRVYDENGEDNYLARVIFFDDYVLTIVLGE</sequence>